<accession>A0A1E7JYL1</accession>
<evidence type="ECO:0000256" key="2">
    <source>
        <dbReference type="ARBA" id="ARBA00022801"/>
    </source>
</evidence>
<sequence length="256" mass="27389">MNGPVRQPASAWLRAYATPGAAPAEVRLVCFPHAGGSASFYRDWAGLLPAHVELLAVCYPGREDRFGEECAAHLADLADPIAEALAADAESPLVLFGHSMGAAVAAEVALRLEKRERARPQRLFVSGREGPGAERGSELRSYDDDALAAEVLRLGGHGAEIMDQPGVRELLFPVLRADYRLIDSYRPGPGLRLTTPVTALSGESDPACTAEESRVWSSATSGSFELRSFPGDHFFLVPCRDQVVGLVAERLPAARG</sequence>
<feature type="domain" description="Thioesterase TesA-like" evidence="3">
    <location>
        <begin position="29"/>
        <end position="251"/>
    </location>
</feature>
<proteinExistence type="inferred from homology"/>
<organism evidence="4 5">
    <name type="scientific">Streptomyces nanshensis</name>
    <dbReference type="NCBI Taxonomy" id="518642"/>
    <lineage>
        <taxon>Bacteria</taxon>
        <taxon>Bacillati</taxon>
        <taxon>Actinomycetota</taxon>
        <taxon>Actinomycetes</taxon>
        <taxon>Kitasatosporales</taxon>
        <taxon>Streptomycetaceae</taxon>
        <taxon>Streptomyces</taxon>
    </lineage>
</organism>
<dbReference type="PANTHER" id="PTHR11487:SF0">
    <property type="entry name" value="S-ACYL FATTY ACID SYNTHASE THIOESTERASE, MEDIUM CHAIN"/>
    <property type="match status" value="1"/>
</dbReference>
<dbReference type="Gene3D" id="3.40.50.1820">
    <property type="entry name" value="alpha/beta hydrolase"/>
    <property type="match status" value="1"/>
</dbReference>
<dbReference type="GO" id="GO:0008610">
    <property type="term" value="P:lipid biosynthetic process"/>
    <property type="evidence" value="ECO:0007669"/>
    <property type="project" value="TreeGrafter"/>
</dbReference>
<keyword evidence="2" id="KW-0378">Hydrolase</keyword>
<dbReference type="PATRIC" id="fig|518642.10.peg.474"/>
<dbReference type="InterPro" id="IPR001031">
    <property type="entry name" value="Thioesterase"/>
</dbReference>
<evidence type="ECO:0000256" key="1">
    <source>
        <dbReference type="ARBA" id="ARBA00007169"/>
    </source>
</evidence>
<name>A0A1E7JYL1_9ACTN</name>
<comment type="similarity">
    <text evidence="1">Belongs to the thioesterase family.</text>
</comment>
<dbReference type="EMBL" id="LJGW01000730">
    <property type="protein sequence ID" value="OEU96803.1"/>
    <property type="molecule type" value="Genomic_DNA"/>
</dbReference>
<gene>
    <name evidence="4" type="ORF">AN218_33845</name>
</gene>
<comment type="caution">
    <text evidence="4">The sequence shown here is derived from an EMBL/GenBank/DDBJ whole genome shotgun (WGS) entry which is preliminary data.</text>
</comment>
<dbReference type="InterPro" id="IPR020802">
    <property type="entry name" value="TesA-like"/>
</dbReference>
<dbReference type="SMART" id="SM00824">
    <property type="entry name" value="PKS_TE"/>
    <property type="match status" value="1"/>
</dbReference>
<dbReference type="Pfam" id="PF00975">
    <property type="entry name" value="Thioesterase"/>
    <property type="match status" value="1"/>
</dbReference>
<dbReference type="InterPro" id="IPR029058">
    <property type="entry name" value="AB_hydrolase_fold"/>
</dbReference>
<keyword evidence="5" id="KW-1185">Reference proteome</keyword>
<evidence type="ECO:0000259" key="3">
    <source>
        <dbReference type="SMART" id="SM00824"/>
    </source>
</evidence>
<protein>
    <recommendedName>
        <fullName evidence="3">Thioesterase TesA-like domain-containing protein</fullName>
    </recommendedName>
</protein>
<reference evidence="4 5" key="1">
    <citation type="journal article" date="2016" name="Front. Microbiol.">
        <title>Comparative Genomics Analysis of Streptomyces Species Reveals Their Adaptation to the Marine Environment and Their Diversity at the Genomic Level.</title>
        <authorList>
            <person name="Tian X."/>
            <person name="Zhang Z."/>
            <person name="Yang T."/>
            <person name="Chen M."/>
            <person name="Li J."/>
            <person name="Chen F."/>
            <person name="Yang J."/>
            <person name="Li W."/>
            <person name="Zhang B."/>
            <person name="Zhang Z."/>
            <person name="Wu J."/>
            <person name="Zhang C."/>
            <person name="Long L."/>
            <person name="Xiao J."/>
        </authorList>
    </citation>
    <scope>NUCLEOTIDE SEQUENCE [LARGE SCALE GENOMIC DNA]</scope>
    <source>
        <strain evidence="4 5">SCSIO 10429</strain>
    </source>
</reference>
<evidence type="ECO:0000313" key="4">
    <source>
        <dbReference type="EMBL" id="OEU96803.1"/>
    </source>
</evidence>
<dbReference type="PANTHER" id="PTHR11487">
    <property type="entry name" value="THIOESTERASE"/>
    <property type="match status" value="1"/>
</dbReference>
<dbReference type="InterPro" id="IPR012223">
    <property type="entry name" value="TEII"/>
</dbReference>
<dbReference type="GO" id="GO:0016787">
    <property type="term" value="F:hydrolase activity"/>
    <property type="evidence" value="ECO:0007669"/>
    <property type="project" value="UniProtKB-KW"/>
</dbReference>
<evidence type="ECO:0000313" key="5">
    <source>
        <dbReference type="Proteomes" id="UP000176005"/>
    </source>
</evidence>
<dbReference type="AlphaFoldDB" id="A0A1E7JYL1"/>
<dbReference type="SUPFAM" id="SSF53474">
    <property type="entry name" value="alpha/beta-Hydrolases"/>
    <property type="match status" value="1"/>
</dbReference>
<dbReference type="Proteomes" id="UP000176005">
    <property type="component" value="Unassembled WGS sequence"/>
</dbReference>